<dbReference type="EMBL" id="CAEZYY010000009">
    <property type="protein sequence ID" value="CAB4749741.1"/>
    <property type="molecule type" value="Genomic_DNA"/>
</dbReference>
<dbReference type="PANTHER" id="PTHR16305">
    <property type="entry name" value="TESTICULAR SOLUBLE ADENYLYL CYCLASE"/>
    <property type="match status" value="1"/>
</dbReference>
<organism evidence="4">
    <name type="scientific">freshwater metagenome</name>
    <dbReference type="NCBI Taxonomy" id="449393"/>
    <lineage>
        <taxon>unclassified sequences</taxon>
        <taxon>metagenomes</taxon>
        <taxon>ecological metagenomes</taxon>
    </lineage>
</organism>
<protein>
    <submittedName>
        <fullName evidence="4">Unannotated protein</fullName>
    </submittedName>
</protein>
<dbReference type="CDD" id="cd07302">
    <property type="entry name" value="CHD"/>
    <property type="match status" value="1"/>
</dbReference>
<name>A0A6J6TQJ3_9ZZZZ</name>
<dbReference type="AlphaFoldDB" id="A0A6J6TQJ3"/>
<dbReference type="Pfam" id="PF00211">
    <property type="entry name" value="Guanylate_cyc"/>
    <property type="match status" value="1"/>
</dbReference>
<dbReference type="GO" id="GO:0004016">
    <property type="term" value="F:adenylate cyclase activity"/>
    <property type="evidence" value="ECO:0007669"/>
    <property type="project" value="TreeGrafter"/>
</dbReference>
<evidence type="ECO:0000256" key="1">
    <source>
        <dbReference type="ARBA" id="ARBA00022741"/>
    </source>
</evidence>
<dbReference type="InterPro" id="IPR041664">
    <property type="entry name" value="AAA_16"/>
</dbReference>
<dbReference type="GO" id="GO:0005737">
    <property type="term" value="C:cytoplasm"/>
    <property type="evidence" value="ECO:0007669"/>
    <property type="project" value="TreeGrafter"/>
</dbReference>
<dbReference type="GO" id="GO:0005524">
    <property type="term" value="F:ATP binding"/>
    <property type="evidence" value="ECO:0007669"/>
    <property type="project" value="UniProtKB-KW"/>
</dbReference>
<dbReference type="Gene3D" id="1.25.40.10">
    <property type="entry name" value="Tetratricopeptide repeat domain"/>
    <property type="match status" value="2"/>
</dbReference>
<dbReference type="Pfam" id="PF13191">
    <property type="entry name" value="AAA_16"/>
    <property type="match status" value="1"/>
</dbReference>
<dbReference type="GO" id="GO:0035556">
    <property type="term" value="P:intracellular signal transduction"/>
    <property type="evidence" value="ECO:0007669"/>
    <property type="project" value="InterPro"/>
</dbReference>
<keyword evidence="1" id="KW-0547">Nucleotide-binding</keyword>
<evidence type="ECO:0000313" key="5">
    <source>
        <dbReference type="EMBL" id="CAB5066305.1"/>
    </source>
</evidence>
<dbReference type="InterPro" id="IPR027417">
    <property type="entry name" value="P-loop_NTPase"/>
</dbReference>
<sequence length="1166" mass="125645">MLTCTSCSAFAPDGARFCPGCGAEVSSALGEERRVVTVLFADIVGFTTLSEHADPEQVKRLVDGIFQKMVEDVVLFGGHVDKIIGDCIVALFGAPITHDDDAERAVRAALKMQQTLSDHNREAVSGLQMRIGINTGEVLVGAFRAGGAYTAMGDVVNTASRLQSEAPPGRVLVGQPTKVLTDRPIRYSWFESLTPRGREQSIDAWLAEEVSLRPGRRRRERSTPMIGRAEETQLLLSGVAYAVARQKALLVAIDGEGGVGKSRLAEEIVRTAREAHGLSVLVGACVAYGEANVWWPIATALSDALGLGDMEAEGVRRTGMQRAAELLGRSDDDPEIVRIGDAFLHLVGQPSALDRLDAVRAREELTRALITVLHARCNRGPLLLAIADVHWADTVVLNLLEQLLTNLANLPFVLLTTARPDVEVAWPPMSPLFTSLHLRLEPLDRSSTEQLAAAILGDSADSAIVASLYDRSGGNPLFLEELATLVADGGHVGDLPDSLRTLVSARLDQLTSDQRAMLDNAAVLGASGSLTALLRFAEALGQHGDSSTLDALVDAGLLAREGRRWSFRSQSVRDVAYNTLTKAVRAVRHYGIAESLAMIYERFVLLSGSGGPNETTREGTANRDEIAHHYATTAELVAELGPVSGVPGDVVDRAVRWLTLAAERASEQHYMRSAVRLATRGLDLLGEEVDDARVPSMLRLCLIRAASHAEQRNIARARADLDRVLRSSALLGDLESEAEARRILGTVVRLSGNLPGARGEFSEAVRLFREVGKPLRLARALRDRAFVELLGGDLHLAEQLLDEAERLTQGGADAIGLAWVEWHRAWLSFISGDLVQAEARLDLAQRSMTAMGDRGGLGWVQGLLAYVRYYQGRTDEASELADRVLEEALDRGDDWAAGMMQSLQANLWLWRGRTEDALKQGETARTRFKRMGDGFGELLALAPLTRATAALGRASAHQRTVEEMHLLGDVYQMQGLVLLTEAASAAQLGESDRAVRAAELAVDNDRARIGFTSEAWVARALGLVQLGRPDDALRCLEQAETAVAGVAYAYLTSVRVLVDVSLGEFDAALARSAAVSADYGASYLDHVYAGVGAALAHARTGSPRAAVNALDRADAIAVRTGDVVAKAVIALARSIVDPEREAGQGLELDVPLHGWRRVFESTMTQS</sequence>
<dbReference type="EMBL" id="CAFBQP010000074">
    <property type="protein sequence ID" value="CAB5066305.1"/>
    <property type="molecule type" value="Genomic_DNA"/>
</dbReference>
<dbReference type="InterPro" id="IPR011990">
    <property type="entry name" value="TPR-like_helical_dom_sf"/>
</dbReference>
<dbReference type="SUPFAM" id="SSF52540">
    <property type="entry name" value="P-loop containing nucleoside triphosphate hydrolases"/>
    <property type="match status" value="1"/>
</dbReference>
<dbReference type="PROSITE" id="PS50125">
    <property type="entry name" value="GUANYLATE_CYCLASE_2"/>
    <property type="match status" value="1"/>
</dbReference>
<dbReference type="InterPro" id="IPR001054">
    <property type="entry name" value="A/G_cyclase"/>
</dbReference>
<dbReference type="SUPFAM" id="SSF55073">
    <property type="entry name" value="Nucleotide cyclase"/>
    <property type="match status" value="1"/>
</dbReference>
<evidence type="ECO:0000256" key="2">
    <source>
        <dbReference type="ARBA" id="ARBA00022840"/>
    </source>
</evidence>
<keyword evidence="2" id="KW-0067">ATP-binding</keyword>
<reference evidence="4" key="1">
    <citation type="submission" date="2020-05" db="EMBL/GenBank/DDBJ databases">
        <authorList>
            <person name="Chiriac C."/>
            <person name="Salcher M."/>
            <person name="Ghai R."/>
            <person name="Kavagutti S V."/>
        </authorList>
    </citation>
    <scope>NUCLEOTIDE SEQUENCE</scope>
</reference>
<proteinExistence type="predicted"/>
<evidence type="ECO:0000259" key="3">
    <source>
        <dbReference type="PROSITE" id="PS50125"/>
    </source>
</evidence>
<dbReference type="PANTHER" id="PTHR16305:SF28">
    <property type="entry name" value="GUANYLATE CYCLASE DOMAIN-CONTAINING PROTEIN"/>
    <property type="match status" value="1"/>
</dbReference>
<gene>
    <name evidence="4" type="ORF">UFOPK2806_00940</name>
    <name evidence="5" type="ORF">UFOPK4306_01784</name>
</gene>
<dbReference type="InterPro" id="IPR029787">
    <property type="entry name" value="Nucleotide_cyclase"/>
</dbReference>
<dbReference type="SUPFAM" id="SSF48452">
    <property type="entry name" value="TPR-like"/>
    <property type="match status" value="2"/>
</dbReference>
<dbReference type="GO" id="GO:0009190">
    <property type="term" value="P:cyclic nucleotide biosynthetic process"/>
    <property type="evidence" value="ECO:0007669"/>
    <property type="project" value="InterPro"/>
</dbReference>
<dbReference type="SMART" id="SM00044">
    <property type="entry name" value="CYCc"/>
    <property type="match status" value="1"/>
</dbReference>
<evidence type="ECO:0000313" key="4">
    <source>
        <dbReference type="EMBL" id="CAB4749741.1"/>
    </source>
</evidence>
<feature type="domain" description="Guanylate cyclase" evidence="3">
    <location>
        <begin position="37"/>
        <end position="163"/>
    </location>
</feature>
<accession>A0A6J6TQJ3</accession>
<dbReference type="Gene3D" id="3.30.70.1230">
    <property type="entry name" value="Nucleotide cyclase"/>
    <property type="match status" value="1"/>
</dbReference>